<keyword evidence="1" id="KW-1133">Transmembrane helix</keyword>
<keyword evidence="3" id="KW-1185">Reference proteome</keyword>
<accession>A0A5C5XUG9</accession>
<keyword evidence="1" id="KW-0812">Transmembrane</keyword>
<name>A0A5C5XUG9_9PLAN</name>
<proteinExistence type="predicted"/>
<evidence type="ECO:0000256" key="1">
    <source>
        <dbReference type="SAM" id="Phobius"/>
    </source>
</evidence>
<protein>
    <submittedName>
        <fullName evidence="2">Uncharacterized protein</fullName>
    </submittedName>
</protein>
<keyword evidence="1" id="KW-0472">Membrane</keyword>
<reference evidence="2 3" key="1">
    <citation type="submission" date="2019-02" db="EMBL/GenBank/DDBJ databases">
        <title>Deep-cultivation of Planctomycetes and their phenomic and genomic characterization uncovers novel biology.</title>
        <authorList>
            <person name="Wiegand S."/>
            <person name="Jogler M."/>
            <person name="Boedeker C."/>
            <person name="Pinto D."/>
            <person name="Vollmers J."/>
            <person name="Rivas-Marin E."/>
            <person name="Kohn T."/>
            <person name="Peeters S.H."/>
            <person name="Heuer A."/>
            <person name="Rast P."/>
            <person name="Oberbeckmann S."/>
            <person name="Bunk B."/>
            <person name="Jeske O."/>
            <person name="Meyerdierks A."/>
            <person name="Storesund J.E."/>
            <person name="Kallscheuer N."/>
            <person name="Luecker S."/>
            <person name="Lage O.M."/>
            <person name="Pohl T."/>
            <person name="Merkel B.J."/>
            <person name="Hornburger P."/>
            <person name="Mueller R.-W."/>
            <person name="Bruemmer F."/>
            <person name="Labrenz M."/>
            <person name="Spormann A.M."/>
            <person name="Op Den Camp H."/>
            <person name="Overmann J."/>
            <person name="Amann R."/>
            <person name="Jetten M.S.M."/>
            <person name="Mascher T."/>
            <person name="Medema M.H."/>
            <person name="Devos D.P."/>
            <person name="Kaster A.-K."/>
            <person name="Ovreas L."/>
            <person name="Rohde M."/>
            <person name="Galperin M.Y."/>
            <person name="Jogler C."/>
        </authorList>
    </citation>
    <scope>NUCLEOTIDE SEQUENCE [LARGE SCALE GENOMIC DNA]</scope>
    <source>
        <strain evidence="2 3">Pan14r</strain>
    </source>
</reference>
<evidence type="ECO:0000313" key="3">
    <source>
        <dbReference type="Proteomes" id="UP000317238"/>
    </source>
</evidence>
<dbReference type="Proteomes" id="UP000317238">
    <property type="component" value="Unassembled WGS sequence"/>
</dbReference>
<dbReference type="EMBL" id="SJPL01000002">
    <property type="protein sequence ID" value="TWT65665.1"/>
    <property type="molecule type" value="Genomic_DNA"/>
</dbReference>
<evidence type="ECO:0000313" key="2">
    <source>
        <dbReference type="EMBL" id="TWT65665.1"/>
    </source>
</evidence>
<sequence>MRIGVATCKFRRRCFTSRQSNGHLPNWGGLRGRPNGLGAPATRQVGLKNFPCRVAVAVFNAVCRWKSFAKVTPTARNGNSKTQAIKMRRNQGCAMRTLLDLLRSAKWLWKSLFGSLVFAVLLGLFWQLWPHFWPPKEVPPLPAWFGKHFIQVVNPDGTFPTSVDEVDWDNFHDCSYSAITLFKPRDWTSPATVSGLIWGPVNLAIPVDGDLRGPAHCVTHGDPVGTLEIVLDNRNCIRVELKSNDNTTEFAGIFREMQSDDLERLRVHRLSDMRVLRF</sequence>
<organism evidence="2 3">
    <name type="scientific">Crateriforma conspicua</name>
    <dbReference type="NCBI Taxonomy" id="2527996"/>
    <lineage>
        <taxon>Bacteria</taxon>
        <taxon>Pseudomonadati</taxon>
        <taxon>Planctomycetota</taxon>
        <taxon>Planctomycetia</taxon>
        <taxon>Planctomycetales</taxon>
        <taxon>Planctomycetaceae</taxon>
        <taxon>Crateriforma</taxon>
    </lineage>
</organism>
<dbReference type="AlphaFoldDB" id="A0A5C5XUG9"/>
<comment type="caution">
    <text evidence="2">The sequence shown here is derived from an EMBL/GenBank/DDBJ whole genome shotgun (WGS) entry which is preliminary data.</text>
</comment>
<gene>
    <name evidence="2" type="ORF">Pan14r_52140</name>
</gene>
<feature type="transmembrane region" description="Helical" evidence="1">
    <location>
        <begin position="107"/>
        <end position="129"/>
    </location>
</feature>